<dbReference type="Gene3D" id="1.20.1280.50">
    <property type="match status" value="1"/>
</dbReference>
<reference evidence="3" key="1">
    <citation type="submission" date="2020-06" db="EMBL/GenBank/DDBJ databases">
        <authorList>
            <consortium name="Plant Systems Biology data submission"/>
        </authorList>
    </citation>
    <scope>NUCLEOTIDE SEQUENCE</scope>
    <source>
        <strain evidence="3">D6</strain>
    </source>
</reference>
<dbReference type="AlphaFoldDB" id="A0A9N8DNA8"/>
<keyword evidence="4" id="KW-1185">Reference proteome</keyword>
<dbReference type="SMART" id="SM00256">
    <property type="entry name" value="FBOX"/>
    <property type="match status" value="1"/>
</dbReference>
<dbReference type="CDD" id="cd23955">
    <property type="entry name" value="UBCc_invertebrate"/>
    <property type="match status" value="1"/>
</dbReference>
<dbReference type="CDD" id="cd09917">
    <property type="entry name" value="F-box_SF"/>
    <property type="match status" value="1"/>
</dbReference>
<dbReference type="SUPFAM" id="SSF54495">
    <property type="entry name" value="UBC-like"/>
    <property type="match status" value="1"/>
</dbReference>
<gene>
    <name evidence="3" type="ORF">SEMRO_222_G091210.1</name>
</gene>
<accession>A0A9N8DNA8</accession>
<name>A0A9N8DNA8_9STRA</name>
<evidence type="ECO:0000313" key="4">
    <source>
        <dbReference type="Proteomes" id="UP001153069"/>
    </source>
</evidence>
<feature type="domain" description="UBC core" evidence="1">
    <location>
        <begin position="9"/>
        <end position="182"/>
    </location>
</feature>
<proteinExistence type="predicted"/>
<evidence type="ECO:0000259" key="1">
    <source>
        <dbReference type="PROSITE" id="PS50127"/>
    </source>
</evidence>
<dbReference type="InterPro" id="IPR036047">
    <property type="entry name" value="F-box-like_dom_sf"/>
</dbReference>
<protein>
    <submittedName>
        <fullName evidence="3">Enzyme E2 2</fullName>
    </submittedName>
</protein>
<evidence type="ECO:0000259" key="2">
    <source>
        <dbReference type="PROSITE" id="PS50181"/>
    </source>
</evidence>
<evidence type="ECO:0000313" key="3">
    <source>
        <dbReference type="EMBL" id="CAB9505200.1"/>
    </source>
</evidence>
<organism evidence="3 4">
    <name type="scientific">Seminavis robusta</name>
    <dbReference type="NCBI Taxonomy" id="568900"/>
    <lineage>
        <taxon>Eukaryota</taxon>
        <taxon>Sar</taxon>
        <taxon>Stramenopiles</taxon>
        <taxon>Ochrophyta</taxon>
        <taxon>Bacillariophyta</taxon>
        <taxon>Bacillariophyceae</taxon>
        <taxon>Bacillariophycidae</taxon>
        <taxon>Naviculales</taxon>
        <taxon>Naviculaceae</taxon>
        <taxon>Seminavis</taxon>
    </lineage>
</organism>
<dbReference type="PROSITE" id="PS50181">
    <property type="entry name" value="FBOX"/>
    <property type="match status" value="1"/>
</dbReference>
<dbReference type="PROSITE" id="PS50127">
    <property type="entry name" value="UBC_2"/>
    <property type="match status" value="1"/>
</dbReference>
<dbReference type="PANTHER" id="PTHR24067">
    <property type="entry name" value="UBIQUITIN-CONJUGATING ENZYME E2"/>
    <property type="match status" value="1"/>
</dbReference>
<dbReference type="Gene3D" id="3.10.110.10">
    <property type="entry name" value="Ubiquitin Conjugating Enzyme"/>
    <property type="match status" value="1"/>
</dbReference>
<dbReference type="SMART" id="SM00212">
    <property type="entry name" value="UBCc"/>
    <property type="match status" value="1"/>
</dbReference>
<dbReference type="InterPro" id="IPR001810">
    <property type="entry name" value="F-box_dom"/>
</dbReference>
<dbReference type="Proteomes" id="UP001153069">
    <property type="component" value="Unassembled WGS sequence"/>
</dbReference>
<dbReference type="Pfam" id="PF00179">
    <property type="entry name" value="UQ_con"/>
    <property type="match status" value="1"/>
</dbReference>
<dbReference type="OrthoDB" id="109543at2759"/>
<dbReference type="InterPro" id="IPR016135">
    <property type="entry name" value="UBQ-conjugating_enzyme/RWD"/>
</dbReference>
<comment type="caution">
    <text evidence="3">The sequence shown here is derived from an EMBL/GenBank/DDBJ whole genome shotgun (WGS) entry which is preliminary data.</text>
</comment>
<feature type="domain" description="F-box" evidence="2">
    <location>
        <begin position="263"/>
        <end position="309"/>
    </location>
</feature>
<dbReference type="EMBL" id="CAICTM010000221">
    <property type="protein sequence ID" value="CAB9505200.1"/>
    <property type="molecule type" value="Genomic_DNA"/>
</dbReference>
<dbReference type="Pfam" id="PF12937">
    <property type="entry name" value="F-box-like"/>
    <property type="match status" value="1"/>
</dbReference>
<dbReference type="InterPro" id="IPR000608">
    <property type="entry name" value="UBC"/>
</dbReference>
<sequence>MSHTQTERYALRRLHIDWKELEEEKENLTTVAALPTSNMFIWHCNLRPDYGPYAGTIFHLILQFPKTYPNSPPAVELGSSLPNHPNVFDDNLEDPNWRTVCPSSLWICLDLLKQRYVSTPYAGWTSAYSILSVILQLQSFLFAENIPQDWGGYQSVSASRSLMDKAVRDAESFRFGIEPHDGGVVEHTHENPWPPLPKYVGETGYQVRGRRKSQTMHVTSPSVRPQISSERQQLEPLKLAIDSEEVPVLGSEAPESTTISKMSTLTTALPPDVQSSIFTFLGPKELLRVRDVCSHWRKVLFTYNLFERSQIMCYHSKVKLDDKDAVLGFGLKVEYYPGGNALKAVSSPLDLLSMEAFEGEGVRTGVWRGDQERFDYFLPLIFSTNSGQG</sequence>
<dbReference type="InterPro" id="IPR050113">
    <property type="entry name" value="Ub_conjugating_enzyme"/>
</dbReference>
<dbReference type="SUPFAM" id="SSF81383">
    <property type="entry name" value="F-box domain"/>
    <property type="match status" value="1"/>
</dbReference>